<dbReference type="EMBL" id="CP099547">
    <property type="protein sequence ID" value="USR80119.1"/>
    <property type="molecule type" value="Genomic_DNA"/>
</dbReference>
<dbReference type="Gene3D" id="3.40.630.30">
    <property type="match status" value="1"/>
</dbReference>
<dbReference type="InterPro" id="IPR050832">
    <property type="entry name" value="Bact_Acetyltransf"/>
</dbReference>
<dbReference type="Pfam" id="PF00583">
    <property type="entry name" value="Acetyltransf_1"/>
    <property type="match status" value="1"/>
</dbReference>
<evidence type="ECO:0000256" key="1">
    <source>
        <dbReference type="ARBA" id="ARBA00022679"/>
    </source>
</evidence>
<proteinExistence type="predicted"/>
<dbReference type="PANTHER" id="PTHR43877">
    <property type="entry name" value="AMINOALKYLPHOSPHONATE N-ACETYLTRANSFERASE-RELATED-RELATED"/>
    <property type="match status" value="1"/>
</dbReference>
<keyword evidence="5" id="KW-1185">Reference proteome</keyword>
<dbReference type="Proteomes" id="UP001056109">
    <property type="component" value="Chromosome"/>
</dbReference>
<dbReference type="PANTHER" id="PTHR43877:SF1">
    <property type="entry name" value="ACETYLTRANSFERASE"/>
    <property type="match status" value="1"/>
</dbReference>
<name>A0ABY5AIU1_9ACTO</name>
<feature type="domain" description="N-acetyltransferase" evidence="3">
    <location>
        <begin position="14"/>
        <end position="171"/>
    </location>
</feature>
<reference evidence="4" key="1">
    <citation type="submission" date="2022-06" db="EMBL/GenBank/DDBJ databases">
        <title>Complete Genome Sequence of Arcanobacterium pinnipediorum strain DSM 28752 isolated from a harbour seal.</title>
        <authorList>
            <person name="Borowiak M."/>
            <person name="Kreitlow A."/>
            <person name="Alssahen M."/>
            <person name="Malorny B."/>
            <person name="Laemmler C."/>
            <person name="Prenger-Berninghoff E."/>
            <person name="Siebert U."/>
            <person name="Ploetz M."/>
            <person name="Abdulmawjood A."/>
        </authorList>
    </citation>
    <scope>NUCLEOTIDE SEQUENCE</scope>
    <source>
        <strain evidence="4">DSM 28752</strain>
    </source>
</reference>
<protein>
    <submittedName>
        <fullName evidence="4">GNAT family N-acetyltransferase</fullName>
    </submittedName>
</protein>
<evidence type="ECO:0000259" key="3">
    <source>
        <dbReference type="PROSITE" id="PS51186"/>
    </source>
</evidence>
<dbReference type="CDD" id="cd04301">
    <property type="entry name" value="NAT_SF"/>
    <property type="match status" value="2"/>
</dbReference>
<accession>A0ABY5AIU1</accession>
<dbReference type="InterPro" id="IPR000182">
    <property type="entry name" value="GNAT_dom"/>
</dbReference>
<keyword evidence="1" id="KW-0808">Transferase</keyword>
<dbReference type="RefSeq" id="WP_252673969.1">
    <property type="nucleotide sequence ID" value="NZ_CP099547.1"/>
</dbReference>
<dbReference type="PROSITE" id="PS51186">
    <property type="entry name" value="GNAT"/>
    <property type="match status" value="2"/>
</dbReference>
<organism evidence="4 5">
    <name type="scientific">Arcanobacterium pinnipediorum</name>
    <dbReference type="NCBI Taxonomy" id="1503041"/>
    <lineage>
        <taxon>Bacteria</taxon>
        <taxon>Bacillati</taxon>
        <taxon>Actinomycetota</taxon>
        <taxon>Actinomycetes</taxon>
        <taxon>Actinomycetales</taxon>
        <taxon>Actinomycetaceae</taxon>
        <taxon>Arcanobacterium</taxon>
    </lineage>
</organism>
<keyword evidence="2" id="KW-0012">Acyltransferase</keyword>
<dbReference type="SUPFAM" id="SSF55729">
    <property type="entry name" value="Acyl-CoA N-acyltransferases (Nat)"/>
    <property type="match status" value="1"/>
</dbReference>
<evidence type="ECO:0000256" key="2">
    <source>
        <dbReference type="ARBA" id="ARBA00023315"/>
    </source>
</evidence>
<evidence type="ECO:0000313" key="4">
    <source>
        <dbReference type="EMBL" id="USR80119.1"/>
    </source>
</evidence>
<dbReference type="InterPro" id="IPR016181">
    <property type="entry name" value="Acyl_CoA_acyltransferase"/>
</dbReference>
<gene>
    <name evidence="4" type="ORF">NG665_03860</name>
</gene>
<feature type="domain" description="N-acetyltransferase" evidence="3">
    <location>
        <begin position="168"/>
        <end position="321"/>
    </location>
</feature>
<sequence length="321" mass="35861">MKTQKNWTWSELDSSHLPLLVELISKIEQYDQAPIRTSATEIATYFDNAYVWRAQGAWVDQKLVAFGLARALQPGGSNFAITLSGGVLPLWRSQGLGAQLLERQIQVAREIATRMNIVDGQALLYIESDHENFSQLAYARGFRRQATFVQVRGHTAHSHEQLALSEYISIGPLSDDLIDEVRRIHNATVAESSLFDVQTVELWKESIAHLDREWCLVARDMFGDRPRVVGYLLASVFTSVIDDAETTDAYIDEVVVTPQWRNSGLGSALVYRALQQFNDAGYPSVVADVAVTDPQGTPFIDIFDANDFSELGRTHVMSLAL</sequence>
<evidence type="ECO:0000313" key="5">
    <source>
        <dbReference type="Proteomes" id="UP001056109"/>
    </source>
</evidence>